<accession>A0A0V0SQI6</accession>
<organism evidence="2 3">
    <name type="scientific">Trichinella murrelli</name>
    <dbReference type="NCBI Taxonomy" id="144512"/>
    <lineage>
        <taxon>Eukaryota</taxon>
        <taxon>Metazoa</taxon>
        <taxon>Ecdysozoa</taxon>
        <taxon>Nematoda</taxon>
        <taxon>Enoplea</taxon>
        <taxon>Dorylaimia</taxon>
        <taxon>Trichinellida</taxon>
        <taxon>Trichinellidae</taxon>
        <taxon>Trichinella</taxon>
    </lineage>
</organism>
<evidence type="ECO:0000256" key="1">
    <source>
        <dbReference type="SAM" id="Phobius"/>
    </source>
</evidence>
<evidence type="ECO:0000313" key="2">
    <source>
        <dbReference type="EMBL" id="KRX28611.1"/>
    </source>
</evidence>
<name>A0A0V0SQI6_9BILA</name>
<gene>
    <name evidence="2" type="ORF">T05_1072</name>
</gene>
<sequence>LGSQELCLLFYCFVWSSICFVSSSICFVSSSICFVSSAFSLFLFFSCHIC</sequence>
<keyword evidence="1" id="KW-0812">Transmembrane</keyword>
<dbReference type="Proteomes" id="UP000055048">
    <property type="component" value="Unassembled WGS sequence"/>
</dbReference>
<dbReference type="STRING" id="144512.A0A0V0SQI6"/>
<keyword evidence="3" id="KW-1185">Reference proteome</keyword>
<feature type="transmembrane region" description="Helical" evidence="1">
    <location>
        <begin position="20"/>
        <end position="45"/>
    </location>
</feature>
<protein>
    <submittedName>
        <fullName evidence="2">Uncharacterized protein</fullName>
    </submittedName>
</protein>
<evidence type="ECO:0000313" key="3">
    <source>
        <dbReference type="Proteomes" id="UP000055048"/>
    </source>
</evidence>
<feature type="non-terminal residue" evidence="2">
    <location>
        <position position="1"/>
    </location>
</feature>
<feature type="non-terminal residue" evidence="2">
    <location>
        <position position="50"/>
    </location>
</feature>
<reference evidence="2 3" key="1">
    <citation type="submission" date="2015-01" db="EMBL/GenBank/DDBJ databases">
        <title>Evolution of Trichinella species and genotypes.</title>
        <authorList>
            <person name="Korhonen P.K."/>
            <person name="Edoardo P."/>
            <person name="Giuseppe L.R."/>
            <person name="Gasser R.B."/>
        </authorList>
    </citation>
    <scope>NUCLEOTIDE SEQUENCE [LARGE SCALE GENOMIC DNA]</scope>
    <source>
        <strain evidence="2">ISS417</strain>
    </source>
</reference>
<keyword evidence="1" id="KW-1133">Transmembrane helix</keyword>
<dbReference type="EMBL" id="JYDJ01004307">
    <property type="protein sequence ID" value="KRX28611.1"/>
    <property type="molecule type" value="Genomic_DNA"/>
</dbReference>
<proteinExistence type="predicted"/>
<comment type="caution">
    <text evidence="2">The sequence shown here is derived from an EMBL/GenBank/DDBJ whole genome shotgun (WGS) entry which is preliminary data.</text>
</comment>
<keyword evidence="1" id="KW-0472">Membrane</keyword>
<dbReference type="AlphaFoldDB" id="A0A0V0SQI6"/>